<dbReference type="OMA" id="PHNIRYS"/>
<feature type="compositionally biased region" description="Basic and acidic residues" evidence="2">
    <location>
        <begin position="805"/>
        <end position="818"/>
    </location>
</feature>
<feature type="region of interest" description="Disordered" evidence="2">
    <location>
        <begin position="444"/>
        <end position="521"/>
    </location>
</feature>
<feature type="compositionally biased region" description="Polar residues" evidence="2">
    <location>
        <begin position="308"/>
        <end position="319"/>
    </location>
</feature>
<feature type="region of interest" description="Disordered" evidence="2">
    <location>
        <begin position="556"/>
        <end position="825"/>
    </location>
</feature>
<feature type="region of interest" description="Disordered" evidence="2">
    <location>
        <begin position="76"/>
        <end position="416"/>
    </location>
</feature>
<evidence type="ECO:0000259" key="3">
    <source>
        <dbReference type="PROSITE" id="PS50103"/>
    </source>
</evidence>
<evidence type="ECO:0000256" key="1">
    <source>
        <dbReference type="PROSITE-ProRule" id="PRU00723"/>
    </source>
</evidence>
<evidence type="ECO:0000313" key="5">
    <source>
        <dbReference type="Proteomes" id="UP000001611"/>
    </source>
</evidence>
<dbReference type="GeneID" id="20703362"/>
<accession>G2WWB3</accession>
<protein>
    <recommendedName>
        <fullName evidence="3">C3H1-type domain-containing protein</fullName>
    </recommendedName>
</protein>
<feature type="compositionally biased region" description="Polar residues" evidence="2">
    <location>
        <begin position="221"/>
        <end position="232"/>
    </location>
</feature>
<proteinExistence type="predicted"/>
<evidence type="ECO:0000313" key="4">
    <source>
        <dbReference type="EMBL" id="EGY19883.1"/>
    </source>
</evidence>
<feature type="compositionally biased region" description="Polar residues" evidence="2">
    <location>
        <begin position="370"/>
        <end position="380"/>
    </location>
</feature>
<dbReference type="eggNOG" id="KOG4839">
    <property type="taxonomic scope" value="Eukaryota"/>
</dbReference>
<feature type="compositionally biased region" description="Acidic residues" evidence="2">
    <location>
        <begin position="750"/>
        <end position="763"/>
    </location>
</feature>
<feature type="compositionally biased region" description="Pro residues" evidence="2">
    <location>
        <begin position="21"/>
        <end position="40"/>
    </location>
</feature>
<dbReference type="KEGG" id="vda:VDAG_01899"/>
<dbReference type="EMBL" id="DS572697">
    <property type="protein sequence ID" value="EGY19883.1"/>
    <property type="molecule type" value="Genomic_DNA"/>
</dbReference>
<feature type="region of interest" description="Disordered" evidence="2">
    <location>
        <begin position="17"/>
        <end position="42"/>
    </location>
</feature>
<evidence type="ECO:0000256" key="2">
    <source>
        <dbReference type="SAM" id="MobiDB-lite"/>
    </source>
</evidence>
<keyword evidence="5" id="KW-1185">Reference proteome</keyword>
<dbReference type="GO" id="GO:0008270">
    <property type="term" value="F:zinc ion binding"/>
    <property type="evidence" value="ECO:0007669"/>
    <property type="project" value="UniProtKB-KW"/>
</dbReference>
<dbReference type="RefSeq" id="XP_009656223.1">
    <property type="nucleotide sequence ID" value="XM_009657928.1"/>
</dbReference>
<feature type="compositionally biased region" description="Low complexity" evidence="2">
    <location>
        <begin position="152"/>
        <end position="166"/>
    </location>
</feature>
<organism evidence="4 5">
    <name type="scientific">Verticillium dahliae (strain VdLs.17 / ATCC MYA-4575 / FGSC 10137)</name>
    <name type="common">Verticillium wilt</name>
    <dbReference type="NCBI Taxonomy" id="498257"/>
    <lineage>
        <taxon>Eukaryota</taxon>
        <taxon>Fungi</taxon>
        <taxon>Dikarya</taxon>
        <taxon>Ascomycota</taxon>
        <taxon>Pezizomycotina</taxon>
        <taxon>Sordariomycetes</taxon>
        <taxon>Hypocreomycetidae</taxon>
        <taxon>Glomerellales</taxon>
        <taxon>Plectosphaerellaceae</taxon>
        <taxon>Verticillium</taxon>
    </lineage>
</organism>
<feature type="compositionally biased region" description="Basic and acidic residues" evidence="2">
    <location>
        <begin position="187"/>
        <end position="196"/>
    </location>
</feature>
<feature type="compositionally biased region" description="Low complexity" evidence="2">
    <location>
        <begin position="204"/>
        <end position="220"/>
    </location>
</feature>
<dbReference type="STRING" id="498257.G2WWB3"/>
<reference evidence="4 5" key="1">
    <citation type="submission" date="2008-03" db="EMBL/GenBank/DDBJ databases">
        <title>The Genome Sequence of Verticillium dahliae VdLs.17.</title>
        <authorList>
            <consortium name="The Broad Institute Genome Sequencing Platform"/>
            <person name="Ma L.-J.J."/>
            <person name="Klosterman S.J."/>
            <person name="Subbarao K."/>
            <person name="Dobinson K."/>
            <person name="Veronese P."/>
            <person name="Kang S."/>
            <person name="Gold S.E."/>
            <person name="Young S."/>
            <person name="Jaffe D."/>
            <person name="Gnerre S."/>
            <person name="Berlin A."/>
            <person name="Heiman D."/>
            <person name="Hepburn T."/>
            <person name="Sykes S."/>
            <person name="Alvarado L."/>
            <person name="Kodira C.D."/>
            <person name="Lander E."/>
            <person name="Galagan J."/>
            <person name="Nusbaum C."/>
            <person name="Birren B."/>
        </authorList>
    </citation>
    <scope>NUCLEOTIDE SEQUENCE [LARGE SCALE GENOMIC DNA]</scope>
    <source>
        <strain evidence="5">VdLs.17 / ATCC MYA-4575 / FGSC 10137</strain>
    </source>
</reference>
<feature type="compositionally biased region" description="Acidic residues" evidence="2">
    <location>
        <begin position="137"/>
        <end position="148"/>
    </location>
</feature>
<keyword evidence="1" id="KW-0863">Zinc-finger</keyword>
<feature type="compositionally biased region" description="Basic and acidic residues" evidence="2">
    <location>
        <begin position="509"/>
        <end position="521"/>
    </location>
</feature>
<dbReference type="HOGENOM" id="CLU_006646_0_0_1"/>
<keyword evidence="1" id="KW-0479">Metal-binding</keyword>
<feature type="compositionally biased region" description="Low complexity" evidence="2">
    <location>
        <begin position="464"/>
        <end position="473"/>
    </location>
</feature>
<feature type="compositionally biased region" description="Basic and acidic residues" evidence="2">
    <location>
        <begin position="556"/>
        <end position="570"/>
    </location>
</feature>
<dbReference type="OrthoDB" id="1922977at2759"/>
<dbReference type="AlphaFoldDB" id="G2WWB3"/>
<feature type="compositionally biased region" description="Polar residues" evidence="2">
    <location>
        <begin position="770"/>
        <end position="786"/>
    </location>
</feature>
<dbReference type="Proteomes" id="UP000001611">
    <property type="component" value="Chromosome 7"/>
</dbReference>
<feature type="compositionally biased region" description="Low complexity" evidence="2">
    <location>
        <begin position="276"/>
        <end position="287"/>
    </location>
</feature>
<feature type="compositionally biased region" description="Polar residues" evidence="2">
    <location>
        <begin position="482"/>
        <end position="496"/>
    </location>
</feature>
<dbReference type="InParanoid" id="G2WWB3"/>
<feature type="compositionally biased region" description="Low complexity" evidence="2">
    <location>
        <begin position="173"/>
        <end position="186"/>
    </location>
</feature>
<feature type="zinc finger region" description="C3H1-type" evidence="1">
    <location>
        <begin position="859"/>
        <end position="887"/>
    </location>
</feature>
<feature type="domain" description="C3H1-type" evidence="3">
    <location>
        <begin position="859"/>
        <end position="887"/>
    </location>
</feature>
<keyword evidence="1" id="KW-0862">Zinc</keyword>
<sequence>MTYNSYYGGVPYQGQSSYAPPLYPAQPTYPHPASGQPPPNSNAFASFNIASAQASYEQNRSVIPGLAFGASTSDVPAAWPQTHQPTHAQPSHEPNLVPASQYYQPRGGRSNGASNKRSEQPGNGLKSQHASDRAEEGELSEGEYDDLYEPTASNQQDQQHQNNSAQPGKQVWPNAAAGPGDAPTTGKAEERKDRIARLLAAKQALSGTTTAAVSTGTAGAENSNEKQLNLQQKMVALQKSREARAQKAASRKGSEAAQPAPSSTTNDLPSIPPPSLSVTSTPTHPLPAKVDIPVTDSARSVIPGLFMPSTSQHAQSPSNQRKRPVATDFDDYAQANIHTRPLGPSRKSKLVIDVSEGSDDDVEMEIGSGDESNTNVQTSDHPFRRTTSFRDVPPLSEPAGQRQFSDTGPARVATPPGHLAVMDKQIEAMKRKIALAEARKKLKSALSGSNGQPALPKSGGRIPDAAADSDTATPFLRRVQSLDPSLSVGSNTNRSSPVAPETGSIKLPKNRDIARSGSDRLQRVRVLSQSLPGMQSRLQAKKSKLRLLQSQMARLEKEIEQEDAEKRSAEDELDGLQDLVASSEDEPPSSPNGARRGTAQESIVDDAETALQPTSTIADKSADKEDTDGGVELPSSVRNDDAEKTVEPVAPSASESLAGGQTDPAIDAQHTPALEIAAETSKKSSPDTGVSSGASPVPVTGNSHASNVADRSGHPSPAAALSTAGSPGTGQGNQSDNEETDMQVDSPSGESEDTVAVIDDDDVLPLTDPRTGSQSPTGDGSAQPVQISVGIDESHPDEGLNNNAREPRPSHQDGRSSSEKGFSPYESPFQLFRNYRYHPDFQKMVAGGLRSLTYSNKIDPNLPVCPDQLDGRRCPKGSECEYQHFESMKLPDDQILLQLGGTNIDGPMRVQYNNGLRELLQDMRQRNIKDFPSIAQGIVDYHNRFTGDPSRILTLGDVLI</sequence>
<gene>
    <name evidence="4" type="ORF">VDAG_01899</name>
</gene>
<dbReference type="PROSITE" id="PS50103">
    <property type="entry name" value="ZF_C3H1"/>
    <property type="match status" value="1"/>
</dbReference>
<name>G2WWB3_VERDV</name>
<feature type="compositionally biased region" description="Polar residues" evidence="2">
    <location>
        <begin position="686"/>
        <end position="706"/>
    </location>
</feature>
<dbReference type="InterPro" id="IPR000571">
    <property type="entry name" value="Znf_CCCH"/>
</dbReference>